<proteinExistence type="inferred from homology"/>
<keyword evidence="4" id="KW-0747">Spliceosome</keyword>
<evidence type="ECO:0000256" key="9">
    <source>
        <dbReference type="ARBA" id="ARBA00023274"/>
    </source>
</evidence>
<dbReference type="GO" id="GO:0000398">
    <property type="term" value="P:mRNA splicing, via spliceosome"/>
    <property type="evidence" value="ECO:0000318"/>
    <property type="project" value="GO_Central"/>
</dbReference>
<accession>D8T280</accession>
<keyword evidence="7" id="KW-0508">mRNA splicing</keyword>
<comment type="similarity">
    <text evidence="2">Belongs to the RRM U1 A/B'' family.</text>
</comment>
<dbReference type="Gramene" id="EFJ09163">
    <property type="protein sequence ID" value="EFJ09163"/>
    <property type="gene ID" value="SELMODRAFT_184747"/>
</dbReference>
<evidence type="ECO:0000313" key="13">
    <source>
        <dbReference type="EMBL" id="EFJ09163.1"/>
    </source>
</evidence>
<comment type="subcellular location">
    <subcellularLocation>
        <location evidence="1">Nucleus</location>
    </subcellularLocation>
</comment>
<dbReference type="InParanoid" id="D8T280"/>
<dbReference type="Pfam" id="PF00076">
    <property type="entry name" value="RRM_1"/>
    <property type="match status" value="2"/>
</dbReference>
<evidence type="ECO:0000256" key="3">
    <source>
        <dbReference type="ARBA" id="ARBA00022664"/>
    </source>
</evidence>
<dbReference type="SUPFAM" id="SSF54928">
    <property type="entry name" value="RNA-binding domain, RBD"/>
    <property type="match status" value="1"/>
</dbReference>
<dbReference type="GO" id="GO:0005681">
    <property type="term" value="C:spliceosomal complex"/>
    <property type="evidence" value="ECO:0007669"/>
    <property type="project" value="UniProtKB-KW"/>
</dbReference>
<reference evidence="13 14" key="1">
    <citation type="journal article" date="2011" name="Science">
        <title>The Selaginella genome identifies genetic changes associated with the evolution of vascular plants.</title>
        <authorList>
            <person name="Banks J.A."/>
            <person name="Nishiyama T."/>
            <person name="Hasebe M."/>
            <person name="Bowman J.L."/>
            <person name="Gribskov M."/>
            <person name="dePamphilis C."/>
            <person name="Albert V.A."/>
            <person name="Aono N."/>
            <person name="Aoyama T."/>
            <person name="Ambrose B.A."/>
            <person name="Ashton N.W."/>
            <person name="Axtell M.J."/>
            <person name="Barker E."/>
            <person name="Barker M.S."/>
            <person name="Bennetzen J.L."/>
            <person name="Bonawitz N.D."/>
            <person name="Chapple C."/>
            <person name="Cheng C."/>
            <person name="Correa L.G."/>
            <person name="Dacre M."/>
            <person name="DeBarry J."/>
            <person name="Dreyer I."/>
            <person name="Elias M."/>
            <person name="Engstrom E.M."/>
            <person name="Estelle M."/>
            <person name="Feng L."/>
            <person name="Finet C."/>
            <person name="Floyd S.K."/>
            <person name="Frommer W.B."/>
            <person name="Fujita T."/>
            <person name="Gramzow L."/>
            <person name="Gutensohn M."/>
            <person name="Harholt J."/>
            <person name="Hattori M."/>
            <person name="Heyl A."/>
            <person name="Hirai T."/>
            <person name="Hiwatashi Y."/>
            <person name="Ishikawa M."/>
            <person name="Iwata M."/>
            <person name="Karol K.G."/>
            <person name="Koehler B."/>
            <person name="Kolukisaoglu U."/>
            <person name="Kubo M."/>
            <person name="Kurata T."/>
            <person name="Lalonde S."/>
            <person name="Li K."/>
            <person name="Li Y."/>
            <person name="Litt A."/>
            <person name="Lyons E."/>
            <person name="Manning G."/>
            <person name="Maruyama T."/>
            <person name="Michael T.P."/>
            <person name="Mikami K."/>
            <person name="Miyazaki S."/>
            <person name="Morinaga S."/>
            <person name="Murata T."/>
            <person name="Mueller-Roeber B."/>
            <person name="Nelson D.R."/>
            <person name="Obara M."/>
            <person name="Oguri Y."/>
            <person name="Olmstead R.G."/>
            <person name="Onodera N."/>
            <person name="Petersen B.L."/>
            <person name="Pils B."/>
            <person name="Prigge M."/>
            <person name="Rensing S.A."/>
            <person name="Riano-Pachon D.M."/>
            <person name="Roberts A.W."/>
            <person name="Sato Y."/>
            <person name="Scheller H.V."/>
            <person name="Schulz B."/>
            <person name="Schulz C."/>
            <person name="Shakirov E.V."/>
            <person name="Shibagaki N."/>
            <person name="Shinohara N."/>
            <person name="Shippen D.E."/>
            <person name="Soerensen I."/>
            <person name="Sotooka R."/>
            <person name="Sugimoto N."/>
            <person name="Sugita M."/>
            <person name="Sumikawa N."/>
            <person name="Tanurdzic M."/>
            <person name="Theissen G."/>
            <person name="Ulvskov P."/>
            <person name="Wakazuki S."/>
            <person name="Weng J.K."/>
            <person name="Willats W.W."/>
            <person name="Wipf D."/>
            <person name="Wolf P.G."/>
            <person name="Yang L."/>
            <person name="Zimmer A.D."/>
            <person name="Zhu Q."/>
            <person name="Mitros T."/>
            <person name="Hellsten U."/>
            <person name="Loque D."/>
            <person name="Otillar R."/>
            <person name="Salamov A."/>
            <person name="Schmutz J."/>
            <person name="Shapiro H."/>
            <person name="Lindquist E."/>
            <person name="Lucas S."/>
            <person name="Rokhsar D."/>
            <person name="Grigoriev I.V."/>
        </authorList>
    </citation>
    <scope>NUCLEOTIDE SEQUENCE [LARGE SCALE GENOMIC DNA]</scope>
</reference>
<dbReference type="KEGG" id="smo:SELMODRAFT_184747"/>
<evidence type="ECO:0000256" key="1">
    <source>
        <dbReference type="ARBA" id="ARBA00004123"/>
    </source>
</evidence>
<dbReference type="GO" id="GO:0030619">
    <property type="term" value="F:U1 snRNA binding"/>
    <property type="evidence" value="ECO:0000318"/>
    <property type="project" value="GO_Central"/>
</dbReference>
<sequence>MADILPNETIYIKNLNSKVKKQEMKRALHALFSAYGRILDVVVCKTPKLRGQAWVVFNEIPAATSALRHMKEFQLFDRPMVIQYAKSKSDAIISLTDDSYAPKEKRRKTEDKGVDKKRKDQEQPQANGATPAHGHVYGAAPPPVKPGTQEPNSILFIQNLPDETSGPMLEMLFTRYPGLKDVRMVDGRPGIAFVEYSDEGQATVALEALQSFKITANHAMVISYAKKG</sequence>
<dbReference type="HOGENOM" id="CLU_041869_1_1_1"/>
<evidence type="ECO:0000256" key="7">
    <source>
        <dbReference type="ARBA" id="ARBA00023187"/>
    </source>
</evidence>
<evidence type="ECO:0000256" key="5">
    <source>
        <dbReference type="ARBA" id="ARBA00022737"/>
    </source>
</evidence>
<keyword evidence="6 10" id="KW-0694">RNA-binding</keyword>
<evidence type="ECO:0000256" key="11">
    <source>
        <dbReference type="SAM" id="MobiDB-lite"/>
    </source>
</evidence>
<dbReference type="CDD" id="cd12247">
    <property type="entry name" value="RRM2_U1A_like"/>
    <property type="match status" value="1"/>
</dbReference>
<feature type="domain" description="RRM" evidence="12">
    <location>
        <begin position="153"/>
        <end position="227"/>
    </location>
</feature>
<dbReference type="EMBL" id="GL377665">
    <property type="protein sequence ID" value="EFJ09163.1"/>
    <property type="molecule type" value="Genomic_DNA"/>
</dbReference>
<keyword evidence="5" id="KW-0677">Repeat</keyword>
<dbReference type="OrthoDB" id="277802at2759"/>
<evidence type="ECO:0000256" key="8">
    <source>
        <dbReference type="ARBA" id="ARBA00023242"/>
    </source>
</evidence>
<evidence type="ECO:0000256" key="2">
    <source>
        <dbReference type="ARBA" id="ARBA00007243"/>
    </source>
</evidence>
<name>D8T280_SELML</name>
<dbReference type="FunCoup" id="D8T280">
    <property type="interactions" value="5557"/>
</dbReference>
<dbReference type="InterPro" id="IPR012677">
    <property type="entry name" value="Nucleotide-bd_a/b_plait_sf"/>
</dbReference>
<feature type="region of interest" description="Disordered" evidence="11">
    <location>
        <begin position="98"/>
        <end position="151"/>
    </location>
</feature>
<gene>
    <name evidence="13" type="ORF">SELMODRAFT_184747</name>
</gene>
<dbReference type="GO" id="GO:0005685">
    <property type="term" value="C:U1 snRNP"/>
    <property type="evidence" value="ECO:0000318"/>
    <property type="project" value="GO_Central"/>
</dbReference>
<dbReference type="STRING" id="88036.D8T280"/>
<dbReference type="OMA" id="AMQINFA"/>
<evidence type="ECO:0000256" key="4">
    <source>
        <dbReference type="ARBA" id="ARBA00022728"/>
    </source>
</evidence>
<feature type="domain" description="RRM" evidence="12">
    <location>
        <begin position="8"/>
        <end position="87"/>
    </location>
</feature>
<dbReference type="InterPro" id="IPR035979">
    <property type="entry name" value="RBD_domain_sf"/>
</dbReference>
<keyword evidence="3" id="KW-0507">mRNA processing</keyword>
<dbReference type="SMART" id="SM00360">
    <property type="entry name" value="RRM"/>
    <property type="match status" value="2"/>
</dbReference>
<feature type="compositionally biased region" description="Basic and acidic residues" evidence="11">
    <location>
        <begin position="100"/>
        <end position="122"/>
    </location>
</feature>
<dbReference type="Proteomes" id="UP000001514">
    <property type="component" value="Unassembled WGS sequence"/>
</dbReference>
<dbReference type="InterPro" id="IPR000504">
    <property type="entry name" value="RRM_dom"/>
</dbReference>
<keyword evidence="8" id="KW-0539">Nucleus</keyword>
<dbReference type="FunFam" id="3.30.70.330:FF:000029">
    <property type="entry name" value="U2 small nuclear ribonucleoprotein B"/>
    <property type="match status" value="1"/>
</dbReference>
<dbReference type="PROSITE" id="PS50102">
    <property type="entry name" value="RRM"/>
    <property type="match status" value="2"/>
</dbReference>
<evidence type="ECO:0000259" key="12">
    <source>
        <dbReference type="PROSITE" id="PS50102"/>
    </source>
</evidence>
<evidence type="ECO:0000256" key="10">
    <source>
        <dbReference type="PROSITE-ProRule" id="PRU00176"/>
    </source>
</evidence>
<dbReference type="FunFam" id="3.30.70.330:FF:000039">
    <property type="entry name" value="U1 small nuclear ribonucleoprotein A"/>
    <property type="match status" value="1"/>
</dbReference>
<keyword evidence="14" id="KW-1185">Reference proteome</keyword>
<dbReference type="PANTHER" id="PTHR10501">
    <property type="entry name" value="U1 SMALL NUCLEAR RIBONUCLEOPROTEIN A/U2 SMALL NUCLEAR RIBONUCLEOPROTEIN B"/>
    <property type="match status" value="1"/>
</dbReference>
<keyword evidence="9" id="KW-0687">Ribonucleoprotein</keyword>
<dbReference type="Gene3D" id="3.30.70.330">
    <property type="match status" value="2"/>
</dbReference>
<evidence type="ECO:0000256" key="6">
    <source>
        <dbReference type="ARBA" id="ARBA00022884"/>
    </source>
</evidence>
<evidence type="ECO:0000313" key="14">
    <source>
        <dbReference type="Proteomes" id="UP000001514"/>
    </source>
</evidence>
<dbReference type="AlphaFoldDB" id="D8T280"/>
<dbReference type="eggNOG" id="KOG4206">
    <property type="taxonomic scope" value="Eukaryota"/>
</dbReference>
<protein>
    <recommendedName>
        <fullName evidence="12">RRM domain-containing protein</fullName>
    </recommendedName>
</protein>
<organism evidence="14">
    <name type="scientific">Selaginella moellendorffii</name>
    <name type="common">Spikemoss</name>
    <dbReference type="NCBI Taxonomy" id="88036"/>
    <lineage>
        <taxon>Eukaryota</taxon>
        <taxon>Viridiplantae</taxon>
        <taxon>Streptophyta</taxon>
        <taxon>Embryophyta</taxon>
        <taxon>Tracheophyta</taxon>
        <taxon>Lycopodiopsida</taxon>
        <taxon>Selaginellales</taxon>
        <taxon>Selaginellaceae</taxon>
        <taxon>Selaginella</taxon>
    </lineage>
</organism>
<dbReference type="CDD" id="cd12246">
    <property type="entry name" value="RRM1_U1A_like"/>
    <property type="match status" value="1"/>
</dbReference>